<evidence type="ECO:0000313" key="3">
    <source>
        <dbReference type="Proteomes" id="UP001153714"/>
    </source>
</evidence>
<feature type="domain" description="Vacuolar protein sorting-associated protein 13 VPS13 adaptor binding" evidence="1">
    <location>
        <begin position="17"/>
        <end position="153"/>
    </location>
</feature>
<reference evidence="2" key="2">
    <citation type="submission" date="2022-10" db="EMBL/GenBank/DDBJ databases">
        <authorList>
            <consortium name="ENA_rothamsted_submissions"/>
            <consortium name="culmorum"/>
            <person name="King R."/>
        </authorList>
    </citation>
    <scope>NUCLEOTIDE SEQUENCE</scope>
</reference>
<keyword evidence="3" id="KW-1185">Reference proteome</keyword>
<organism evidence="2 3">
    <name type="scientific">Diatraea saccharalis</name>
    <name type="common">sugarcane borer</name>
    <dbReference type="NCBI Taxonomy" id="40085"/>
    <lineage>
        <taxon>Eukaryota</taxon>
        <taxon>Metazoa</taxon>
        <taxon>Ecdysozoa</taxon>
        <taxon>Arthropoda</taxon>
        <taxon>Hexapoda</taxon>
        <taxon>Insecta</taxon>
        <taxon>Pterygota</taxon>
        <taxon>Neoptera</taxon>
        <taxon>Endopterygota</taxon>
        <taxon>Lepidoptera</taxon>
        <taxon>Glossata</taxon>
        <taxon>Ditrysia</taxon>
        <taxon>Pyraloidea</taxon>
        <taxon>Crambidae</taxon>
        <taxon>Crambinae</taxon>
        <taxon>Diatraea</taxon>
    </lineage>
</organism>
<proteinExistence type="predicted"/>
<dbReference type="AlphaFoldDB" id="A0A9N9QUE2"/>
<accession>A0A9N9QUE2</accession>
<protein>
    <recommendedName>
        <fullName evidence="1">Vacuolar protein sorting-associated protein 13 VPS13 adaptor binding domain-containing protein</fullName>
    </recommendedName>
</protein>
<reference evidence="2" key="1">
    <citation type="submission" date="2021-12" db="EMBL/GenBank/DDBJ databases">
        <authorList>
            <person name="King R."/>
        </authorList>
    </citation>
    <scope>NUCLEOTIDE SEQUENCE</scope>
</reference>
<dbReference type="OrthoDB" id="272810at2759"/>
<name>A0A9N9QUE2_9NEOP</name>
<evidence type="ECO:0000313" key="2">
    <source>
        <dbReference type="EMBL" id="CAG9783493.1"/>
    </source>
</evidence>
<dbReference type="Proteomes" id="UP001153714">
    <property type="component" value="Chromosome 11"/>
</dbReference>
<evidence type="ECO:0000259" key="1">
    <source>
        <dbReference type="Pfam" id="PF25036"/>
    </source>
</evidence>
<dbReference type="InterPro" id="IPR009543">
    <property type="entry name" value="VPS13_VAB"/>
</dbReference>
<dbReference type="Pfam" id="PF25036">
    <property type="entry name" value="VPS13_VAB"/>
    <property type="match status" value="1"/>
</dbReference>
<gene>
    <name evidence="2" type="ORF">DIATSA_LOCUS1661</name>
</gene>
<dbReference type="EMBL" id="OU893342">
    <property type="protein sequence ID" value="CAG9783493.1"/>
    <property type="molecule type" value="Genomic_DNA"/>
</dbReference>
<sequence length="178" mass="18387">MQYRCSPSSAAAPAAAGALAAGQTRPFHEVNVEEGVELSVRIEGFGWSSALLVGGGGGGGAFTARLKLRDSRGRRLYLTARVNMSNTDAVMVCVSAAYWLVNRSGVPLVFRAEGAGGEAAGQGAEHELARAVAPLLFSFAGADAAPTLAARLGTARHHNAQVPPRRPMLTSVMAKTGK</sequence>